<reference evidence="2" key="1">
    <citation type="journal article" date="2022" name="Int. J. Mol. Sci.">
        <title>Draft Genome of Tanacetum Coccineum: Genomic Comparison of Closely Related Tanacetum-Family Plants.</title>
        <authorList>
            <person name="Yamashiro T."/>
            <person name="Shiraishi A."/>
            <person name="Nakayama K."/>
            <person name="Satake H."/>
        </authorList>
    </citation>
    <scope>NUCLEOTIDE SEQUENCE</scope>
</reference>
<gene>
    <name evidence="2" type="ORF">Tco_1081195</name>
</gene>
<feature type="region of interest" description="Disordered" evidence="1">
    <location>
        <begin position="266"/>
        <end position="293"/>
    </location>
</feature>
<dbReference type="EMBL" id="BQNB010020101">
    <property type="protein sequence ID" value="GJT92350.1"/>
    <property type="molecule type" value="Genomic_DNA"/>
</dbReference>
<sequence>MNTASTSGSGTLPGNTITNPKEDLKGITTRSGVAYQGPVIPSSSSKVMNRDTEVTKDTMLPTNNGSTEDVQPPVIQVQSQNPTSKPDVDPVSAPMPNQRTSIPFPSRRNDERRREKANDQIEKFYEIFRDLSFEISFTDALNLYPKICLALITLLGNKENTHNFGSARQNKCQSLIAKDLKDEEKAALIKVLKFTSKPIALELSISRVLIQSFVLTKILMEEDYEPTVQSQRRVNPKIHDVIKKEVEKLLDARLIYPISDSPWETDIREKDEKSSKNGQNRARNGKAWKSQKSTKVKVKVNPKKSTVKAEAGIEEMLNGPTRTHLMGREQLAPKAHLPYGMFLTRLFRHVMEHYPHLDNGIYDVVERVMRPLALRQTRRPRSDRGKARHSVSSSVSSTSAYHNCVSIITPRRRYEEDGASRAVPPPISYPYLNSL</sequence>
<dbReference type="Proteomes" id="UP001151760">
    <property type="component" value="Unassembled WGS sequence"/>
</dbReference>
<protein>
    <recommendedName>
        <fullName evidence="4">Reverse transcriptase domain-containing protein</fullName>
    </recommendedName>
</protein>
<evidence type="ECO:0000313" key="2">
    <source>
        <dbReference type="EMBL" id="GJT92350.1"/>
    </source>
</evidence>
<evidence type="ECO:0008006" key="4">
    <source>
        <dbReference type="Google" id="ProtNLM"/>
    </source>
</evidence>
<accession>A0ABQ5HWW3</accession>
<feature type="compositionally biased region" description="Basic and acidic residues" evidence="1">
    <location>
        <begin position="266"/>
        <end position="275"/>
    </location>
</feature>
<name>A0ABQ5HWW3_9ASTR</name>
<proteinExistence type="predicted"/>
<reference evidence="2" key="2">
    <citation type="submission" date="2022-01" db="EMBL/GenBank/DDBJ databases">
        <authorList>
            <person name="Yamashiro T."/>
            <person name="Shiraishi A."/>
            <person name="Satake H."/>
            <person name="Nakayama K."/>
        </authorList>
    </citation>
    <scope>NUCLEOTIDE SEQUENCE</scope>
</reference>
<feature type="region of interest" description="Disordered" evidence="1">
    <location>
        <begin position="375"/>
        <end position="395"/>
    </location>
</feature>
<organism evidence="2 3">
    <name type="scientific">Tanacetum coccineum</name>
    <dbReference type="NCBI Taxonomy" id="301880"/>
    <lineage>
        <taxon>Eukaryota</taxon>
        <taxon>Viridiplantae</taxon>
        <taxon>Streptophyta</taxon>
        <taxon>Embryophyta</taxon>
        <taxon>Tracheophyta</taxon>
        <taxon>Spermatophyta</taxon>
        <taxon>Magnoliopsida</taxon>
        <taxon>eudicotyledons</taxon>
        <taxon>Gunneridae</taxon>
        <taxon>Pentapetalae</taxon>
        <taxon>asterids</taxon>
        <taxon>campanulids</taxon>
        <taxon>Asterales</taxon>
        <taxon>Asteraceae</taxon>
        <taxon>Asteroideae</taxon>
        <taxon>Anthemideae</taxon>
        <taxon>Anthemidinae</taxon>
        <taxon>Tanacetum</taxon>
    </lineage>
</organism>
<feature type="compositionally biased region" description="Polar residues" evidence="1">
    <location>
        <begin position="1"/>
        <end position="19"/>
    </location>
</feature>
<dbReference type="SUPFAM" id="SSF56672">
    <property type="entry name" value="DNA/RNA polymerases"/>
    <property type="match status" value="1"/>
</dbReference>
<evidence type="ECO:0000313" key="3">
    <source>
        <dbReference type="Proteomes" id="UP001151760"/>
    </source>
</evidence>
<keyword evidence="3" id="KW-1185">Reference proteome</keyword>
<feature type="compositionally biased region" description="Polar residues" evidence="1">
    <location>
        <begin position="60"/>
        <end position="69"/>
    </location>
</feature>
<dbReference type="Gene3D" id="3.10.10.10">
    <property type="entry name" value="HIV Type 1 Reverse Transcriptase, subunit A, domain 1"/>
    <property type="match status" value="1"/>
</dbReference>
<comment type="caution">
    <text evidence="2">The sequence shown here is derived from an EMBL/GenBank/DDBJ whole genome shotgun (WGS) entry which is preliminary data.</text>
</comment>
<feature type="region of interest" description="Disordered" evidence="1">
    <location>
        <begin position="1"/>
        <end position="114"/>
    </location>
</feature>
<dbReference type="InterPro" id="IPR043502">
    <property type="entry name" value="DNA/RNA_pol_sf"/>
</dbReference>
<evidence type="ECO:0000256" key="1">
    <source>
        <dbReference type="SAM" id="MobiDB-lite"/>
    </source>
</evidence>